<dbReference type="EMBL" id="CAJNBL010000012">
    <property type="protein sequence ID" value="CAE6711732.1"/>
    <property type="molecule type" value="Genomic_DNA"/>
</dbReference>
<name>A0A916BCC0_9PROT</name>
<dbReference type="AlphaFoldDB" id="A0A916BCC0"/>
<evidence type="ECO:0000313" key="1">
    <source>
        <dbReference type="EMBL" id="CAE6711732.1"/>
    </source>
</evidence>
<dbReference type="RefSeq" id="WP_213035799.1">
    <property type="nucleotide sequence ID" value="NZ_CAJNBL010000012.1"/>
</dbReference>
<proteinExistence type="predicted"/>
<reference evidence="1" key="1">
    <citation type="submission" date="2021-02" db="EMBL/GenBank/DDBJ databases">
        <authorList>
            <person name="Han P."/>
        </authorList>
    </citation>
    <scope>NUCLEOTIDE SEQUENCE</scope>
    <source>
        <strain evidence="1">Candidatus Nitrotoga sp. ZN8</strain>
    </source>
</reference>
<accession>A0A916BCC0</accession>
<dbReference type="Proteomes" id="UP000675882">
    <property type="component" value="Unassembled WGS sequence"/>
</dbReference>
<comment type="caution">
    <text evidence="1">The sequence shown here is derived from an EMBL/GenBank/DDBJ whole genome shotgun (WGS) entry which is preliminary data.</text>
</comment>
<evidence type="ECO:0000313" key="2">
    <source>
        <dbReference type="Proteomes" id="UP000675882"/>
    </source>
</evidence>
<organism evidence="1 2">
    <name type="scientific">Candidatus Nitrotoga fabula</name>
    <dbReference type="NCBI Taxonomy" id="2182327"/>
    <lineage>
        <taxon>Bacteria</taxon>
        <taxon>Pseudomonadati</taxon>
        <taxon>Pseudomonadota</taxon>
        <taxon>Betaproteobacteria</taxon>
        <taxon>Nitrosomonadales</taxon>
        <taxon>Gallionellaceae</taxon>
        <taxon>Candidatus Nitrotoga</taxon>
    </lineage>
</organism>
<keyword evidence="2" id="KW-1185">Reference proteome</keyword>
<gene>
    <name evidence="1" type="ORF">NTGZN8_20007</name>
</gene>
<protein>
    <submittedName>
        <fullName evidence="1">Uncharacterized protein</fullName>
    </submittedName>
</protein>
<sequence length="49" mass="5390">MFKSGVAPAGNLHEPAIALEMSVNRELPVVRYGVRLFRLIADAIRRSPA</sequence>